<dbReference type="EMBL" id="UGMG01000001">
    <property type="protein sequence ID" value="STV64857.1"/>
    <property type="molecule type" value="Genomic_DNA"/>
</dbReference>
<protein>
    <submittedName>
        <fullName evidence="1">Uncharacterized protein</fullName>
    </submittedName>
</protein>
<evidence type="ECO:0000313" key="1">
    <source>
        <dbReference type="EMBL" id="STV64857.1"/>
    </source>
</evidence>
<sequence length="73" mass="8123">MKKEINQNNTAEYLSVKQVTKGKDDCISNDYIIDCEMDINLNGGVKESVEINSSFTNDEGTVLFAYKLDVLVG</sequence>
<organism evidence="1 2">
    <name type="scientific">Klebsiella pneumoniae</name>
    <dbReference type="NCBI Taxonomy" id="573"/>
    <lineage>
        <taxon>Bacteria</taxon>
        <taxon>Pseudomonadati</taxon>
        <taxon>Pseudomonadota</taxon>
        <taxon>Gammaproteobacteria</taxon>
        <taxon>Enterobacterales</taxon>
        <taxon>Enterobacteriaceae</taxon>
        <taxon>Klebsiella/Raoultella group</taxon>
        <taxon>Klebsiella</taxon>
        <taxon>Klebsiella pneumoniae complex</taxon>
    </lineage>
</organism>
<dbReference type="AlphaFoldDB" id="A0A0J4XWL7"/>
<accession>A0A0J4XWL7</accession>
<evidence type="ECO:0000313" key="2">
    <source>
        <dbReference type="Proteomes" id="UP000255239"/>
    </source>
</evidence>
<name>A0A0J4XWL7_KLEPN</name>
<dbReference type="RefSeq" id="WP_021469292.1">
    <property type="nucleotide sequence ID" value="NZ_BAACAJ010000007.1"/>
</dbReference>
<proteinExistence type="predicted"/>
<gene>
    <name evidence="1" type="ORF">NCTC11679_03175</name>
</gene>
<dbReference type="Proteomes" id="UP000255239">
    <property type="component" value="Unassembled WGS sequence"/>
</dbReference>
<reference evidence="1 2" key="1">
    <citation type="submission" date="2018-06" db="EMBL/GenBank/DDBJ databases">
        <authorList>
            <consortium name="Pathogen Informatics"/>
            <person name="Doyle S."/>
        </authorList>
    </citation>
    <scope>NUCLEOTIDE SEQUENCE [LARGE SCALE GENOMIC DNA]</scope>
    <source>
        <strain evidence="1 2">NCTC11679</strain>
    </source>
</reference>